<proteinExistence type="predicted"/>
<keyword evidence="2" id="KW-1185">Reference proteome</keyword>
<name>A0A2N0V086_9FIRM</name>
<evidence type="ECO:0000313" key="2">
    <source>
        <dbReference type="Proteomes" id="UP000233425"/>
    </source>
</evidence>
<protein>
    <submittedName>
        <fullName evidence="1">Uncharacterized protein</fullName>
    </submittedName>
</protein>
<reference evidence="1" key="1">
    <citation type="journal article" date="2018" name="Environ. Microbiol.">
        <title>Sporulation capability and amylosome conservation among diverse human colonic and rumen isolates of the keystone starch-degrader Ruminococcus bromii.</title>
        <authorList>
            <person name="Mukhopadhya I."/>
            <person name="Morais S."/>
            <person name="Laverde-Gomez J."/>
            <person name="Sheridan P.O."/>
            <person name="Walker A.W."/>
            <person name="Kelly W."/>
            <person name="Klieve A.V."/>
            <person name="Ouwerkerk D."/>
            <person name="Duncan S.H."/>
            <person name="Louis P."/>
            <person name="Koropatkin N."/>
            <person name="Cockburn D."/>
            <person name="Kibler R."/>
            <person name="Cooper P.J."/>
            <person name="Sandoval C."/>
            <person name="Crost E."/>
            <person name="Juge N."/>
            <person name="Bayer E.A."/>
            <person name="Flint H.J."/>
        </authorList>
    </citation>
    <scope>NUCLEOTIDE SEQUENCE [LARGE SCALE GENOMIC DNA]</scope>
    <source>
        <strain evidence="1">ATCC 27255</strain>
    </source>
</reference>
<gene>
    <name evidence="1" type="ORF">RBATCC27255_00204</name>
</gene>
<dbReference type="AlphaFoldDB" id="A0A2N0V086"/>
<dbReference type="Proteomes" id="UP000233425">
    <property type="component" value="Unassembled WGS sequence"/>
</dbReference>
<comment type="caution">
    <text evidence="1">The sequence shown here is derived from an EMBL/GenBank/DDBJ whole genome shotgun (WGS) entry which is preliminary data.</text>
</comment>
<evidence type="ECO:0000313" key="1">
    <source>
        <dbReference type="EMBL" id="PKD32629.1"/>
    </source>
</evidence>
<sequence>MSFTAVFLFSSCSSHDSAGLVSCNSQNTEELKIEDNNFEFSPKNGGKTVLDYSVSGIEADKLYDIEFEFTILNDSHFQNDDDIAITVNTKENFDINGKYTYSVPEKHDNTYIIHHIFAADKNGETGFTVSVGTEKNLFYGIIRLKSMKIYDAEECDAIKVLCDKNQEIKFVFNKNDFNDLNAVKLNAQAYLNECVNLKRYLCEFSGVDDVTYIFVFNENISHSGLSGQIIYINHSEIEDLFSQNIEDTTTINNFISLLCHEMSHRFDFDTDFKSTFEYCFDKEFFTVLRQIYALSSCGYKISYDYLGDKEYLSNNIYNYQDFLKEYLLSVDVLNQPQNWKFISNVIKNHSSINKHITDYKKVEMLISETSNEARYNIIDKFGKKKYECVLNHFANCNS</sequence>
<accession>A0A2N0V086</accession>
<dbReference type="EMBL" id="NNSR01000019">
    <property type="protein sequence ID" value="PKD32629.1"/>
    <property type="molecule type" value="Genomic_DNA"/>
</dbReference>
<organism evidence="1 2">
    <name type="scientific">Ruminococcus bromii</name>
    <dbReference type="NCBI Taxonomy" id="40518"/>
    <lineage>
        <taxon>Bacteria</taxon>
        <taxon>Bacillati</taxon>
        <taxon>Bacillota</taxon>
        <taxon>Clostridia</taxon>
        <taxon>Eubacteriales</taxon>
        <taxon>Oscillospiraceae</taxon>
        <taxon>Ruminococcus</taxon>
    </lineage>
</organism>